<dbReference type="SUPFAM" id="SSF48464">
    <property type="entry name" value="ENTH/VHS domain"/>
    <property type="match status" value="1"/>
</dbReference>
<dbReference type="CDD" id="cd03571">
    <property type="entry name" value="ENTH"/>
    <property type="match status" value="1"/>
</dbReference>
<dbReference type="InterPro" id="IPR008942">
    <property type="entry name" value="ENTH_VHS"/>
</dbReference>
<evidence type="ECO:0000313" key="8">
    <source>
        <dbReference type="Proteomes" id="UP001180020"/>
    </source>
</evidence>
<evidence type="ECO:0000256" key="1">
    <source>
        <dbReference type="ARBA" id="ARBA00004132"/>
    </source>
</evidence>
<dbReference type="PANTHER" id="PTHR12276">
    <property type="entry name" value="EPSIN/ENT-RELATED"/>
    <property type="match status" value="1"/>
</dbReference>
<dbReference type="GO" id="GO:0005543">
    <property type="term" value="F:phospholipid binding"/>
    <property type="evidence" value="ECO:0007669"/>
    <property type="project" value="TreeGrafter"/>
</dbReference>
<reference evidence="7" key="1">
    <citation type="journal article" date="2023" name="Nat. Commun.">
        <title>Diploid and tetraploid genomes of Acorus and the evolution of monocots.</title>
        <authorList>
            <person name="Ma L."/>
            <person name="Liu K.W."/>
            <person name="Li Z."/>
            <person name="Hsiao Y.Y."/>
            <person name="Qi Y."/>
            <person name="Fu T."/>
            <person name="Tang G.D."/>
            <person name="Zhang D."/>
            <person name="Sun W.H."/>
            <person name="Liu D.K."/>
            <person name="Li Y."/>
            <person name="Chen G.Z."/>
            <person name="Liu X.D."/>
            <person name="Liao X.Y."/>
            <person name="Jiang Y.T."/>
            <person name="Yu X."/>
            <person name="Hao Y."/>
            <person name="Huang J."/>
            <person name="Zhao X.W."/>
            <person name="Ke S."/>
            <person name="Chen Y.Y."/>
            <person name="Wu W.L."/>
            <person name="Hsu J.L."/>
            <person name="Lin Y.F."/>
            <person name="Huang M.D."/>
            <person name="Li C.Y."/>
            <person name="Huang L."/>
            <person name="Wang Z.W."/>
            <person name="Zhao X."/>
            <person name="Zhong W.Y."/>
            <person name="Peng D.H."/>
            <person name="Ahmad S."/>
            <person name="Lan S."/>
            <person name="Zhang J.S."/>
            <person name="Tsai W.C."/>
            <person name="Van de Peer Y."/>
            <person name="Liu Z.J."/>
        </authorList>
    </citation>
    <scope>NUCLEOTIDE SEQUENCE</scope>
    <source>
        <strain evidence="7">CP</strain>
    </source>
</reference>
<feature type="compositionally biased region" description="Basic and acidic residues" evidence="5">
    <location>
        <begin position="211"/>
        <end position="232"/>
    </location>
</feature>
<keyword evidence="8" id="KW-1185">Reference proteome</keyword>
<dbReference type="EMBL" id="JAUJYO010000020">
    <property type="protein sequence ID" value="KAK1286484.1"/>
    <property type="molecule type" value="Genomic_DNA"/>
</dbReference>
<dbReference type="GO" id="GO:0030276">
    <property type="term" value="F:clathrin binding"/>
    <property type="evidence" value="ECO:0007669"/>
    <property type="project" value="TreeGrafter"/>
</dbReference>
<dbReference type="InterPro" id="IPR013809">
    <property type="entry name" value="ENTH"/>
</dbReference>
<dbReference type="GO" id="GO:0005886">
    <property type="term" value="C:plasma membrane"/>
    <property type="evidence" value="ECO:0007669"/>
    <property type="project" value="TreeGrafter"/>
</dbReference>
<accession>A0AAV9CCM4</accession>
<comment type="caution">
    <text evidence="7">The sequence shown here is derived from an EMBL/GenBank/DDBJ whole genome shotgun (WGS) entry which is preliminary data.</text>
</comment>
<evidence type="ECO:0000313" key="7">
    <source>
        <dbReference type="EMBL" id="KAK1286484.1"/>
    </source>
</evidence>
<proteinExistence type="predicted"/>
<gene>
    <name evidence="7" type="ORF">QJS10_CPB20g01031</name>
</gene>
<sequence>MSSILRSRDTGAPFLHELKKQASFFFKEKIRTARLALTDVTPAQLLTEEATNGAPCGPETRTMGLIARAAFEIDDYWRIVEILHKRFERFEKKHWRETYKSVILLEHLMMHGPETVFNEFQSDKDVIKDLGSFQYIDEKGFNWGLNARKKSERVLKLLENGELLKEERERARKLARGIQGFGSFSRLSSEDDQRVSPTGLYERSHSQYNDHNVRGDSSDKDAQKENERPVVVEKDQPLSENVVLKNVFNVEEVRGWGESPRESKPLLGSCVKEGKKIEFRSEADHLLDRDLNE</sequence>
<dbReference type="SMART" id="SM00273">
    <property type="entry name" value="ENTH"/>
    <property type="match status" value="1"/>
</dbReference>
<keyword evidence="4" id="KW-0968">Cytoplasmic vesicle</keyword>
<dbReference type="Proteomes" id="UP001180020">
    <property type="component" value="Unassembled WGS sequence"/>
</dbReference>
<organism evidence="7 8">
    <name type="scientific">Acorus calamus</name>
    <name type="common">Sweet flag</name>
    <dbReference type="NCBI Taxonomy" id="4465"/>
    <lineage>
        <taxon>Eukaryota</taxon>
        <taxon>Viridiplantae</taxon>
        <taxon>Streptophyta</taxon>
        <taxon>Embryophyta</taxon>
        <taxon>Tracheophyta</taxon>
        <taxon>Spermatophyta</taxon>
        <taxon>Magnoliopsida</taxon>
        <taxon>Liliopsida</taxon>
        <taxon>Acoraceae</taxon>
        <taxon>Acorus</taxon>
    </lineage>
</organism>
<evidence type="ECO:0000256" key="4">
    <source>
        <dbReference type="ARBA" id="ARBA00023329"/>
    </source>
</evidence>
<dbReference type="Gene3D" id="1.25.40.90">
    <property type="match status" value="1"/>
</dbReference>
<dbReference type="GO" id="GO:0005794">
    <property type="term" value="C:Golgi apparatus"/>
    <property type="evidence" value="ECO:0007669"/>
    <property type="project" value="UniProtKB-SubCell"/>
</dbReference>
<comment type="subcellular location">
    <subcellularLocation>
        <location evidence="1">Cytoplasmic vesicle</location>
        <location evidence="1">Clathrin-coated vesicle</location>
    </subcellularLocation>
    <subcellularLocation>
        <location evidence="2">Golgi apparatus</location>
    </subcellularLocation>
</comment>
<evidence type="ECO:0000259" key="6">
    <source>
        <dbReference type="PROSITE" id="PS50942"/>
    </source>
</evidence>
<dbReference type="PANTHER" id="PTHR12276:SF116">
    <property type="entry name" value="ENTH_VHS FAMILY PROTEIN"/>
    <property type="match status" value="1"/>
</dbReference>
<keyword evidence="3" id="KW-0333">Golgi apparatus</keyword>
<dbReference type="AlphaFoldDB" id="A0AAV9CCM4"/>
<dbReference type="GO" id="GO:0006897">
    <property type="term" value="P:endocytosis"/>
    <property type="evidence" value="ECO:0007669"/>
    <property type="project" value="TreeGrafter"/>
</dbReference>
<evidence type="ECO:0000256" key="5">
    <source>
        <dbReference type="SAM" id="MobiDB-lite"/>
    </source>
</evidence>
<dbReference type="GO" id="GO:0030125">
    <property type="term" value="C:clathrin vesicle coat"/>
    <property type="evidence" value="ECO:0007669"/>
    <property type="project" value="TreeGrafter"/>
</dbReference>
<evidence type="ECO:0000256" key="2">
    <source>
        <dbReference type="ARBA" id="ARBA00004555"/>
    </source>
</evidence>
<dbReference type="GO" id="GO:0005768">
    <property type="term" value="C:endosome"/>
    <property type="evidence" value="ECO:0007669"/>
    <property type="project" value="TreeGrafter"/>
</dbReference>
<name>A0AAV9CCM4_ACOCL</name>
<dbReference type="PROSITE" id="PS50942">
    <property type="entry name" value="ENTH"/>
    <property type="match status" value="1"/>
</dbReference>
<protein>
    <recommendedName>
        <fullName evidence="6">ENTH domain-containing protein</fullName>
    </recommendedName>
</protein>
<evidence type="ECO:0000256" key="3">
    <source>
        <dbReference type="ARBA" id="ARBA00023034"/>
    </source>
</evidence>
<feature type="region of interest" description="Disordered" evidence="5">
    <location>
        <begin position="188"/>
        <end position="232"/>
    </location>
</feature>
<dbReference type="Pfam" id="PF01417">
    <property type="entry name" value="ENTH"/>
    <property type="match status" value="1"/>
</dbReference>
<feature type="domain" description="ENTH" evidence="6">
    <location>
        <begin position="35"/>
        <end position="168"/>
    </location>
</feature>
<reference evidence="7" key="2">
    <citation type="submission" date="2023-06" db="EMBL/GenBank/DDBJ databases">
        <authorList>
            <person name="Ma L."/>
            <person name="Liu K.-W."/>
            <person name="Li Z."/>
            <person name="Hsiao Y.-Y."/>
            <person name="Qi Y."/>
            <person name="Fu T."/>
            <person name="Tang G."/>
            <person name="Zhang D."/>
            <person name="Sun W.-H."/>
            <person name="Liu D.-K."/>
            <person name="Li Y."/>
            <person name="Chen G.-Z."/>
            <person name="Liu X.-D."/>
            <person name="Liao X.-Y."/>
            <person name="Jiang Y.-T."/>
            <person name="Yu X."/>
            <person name="Hao Y."/>
            <person name="Huang J."/>
            <person name="Zhao X.-W."/>
            <person name="Ke S."/>
            <person name="Chen Y.-Y."/>
            <person name="Wu W.-L."/>
            <person name="Hsu J.-L."/>
            <person name="Lin Y.-F."/>
            <person name="Huang M.-D."/>
            <person name="Li C.-Y."/>
            <person name="Huang L."/>
            <person name="Wang Z.-W."/>
            <person name="Zhao X."/>
            <person name="Zhong W.-Y."/>
            <person name="Peng D.-H."/>
            <person name="Ahmad S."/>
            <person name="Lan S."/>
            <person name="Zhang J.-S."/>
            <person name="Tsai W.-C."/>
            <person name="Van De Peer Y."/>
            <person name="Liu Z.-J."/>
        </authorList>
    </citation>
    <scope>NUCLEOTIDE SEQUENCE</scope>
    <source>
        <strain evidence="7">CP</strain>
        <tissue evidence="7">Leaves</tissue>
    </source>
</reference>